<keyword evidence="7" id="KW-1185">Reference proteome</keyword>
<evidence type="ECO:0000259" key="4">
    <source>
        <dbReference type="PROSITE" id="PS50042"/>
    </source>
</evidence>
<dbReference type="InterPro" id="IPR036390">
    <property type="entry name" value="WH_DNA-bd_sf"/>
</dbReference>
<reference evidence="6 7" key="1">
    <citation type="submission" date="2020-05" db="EMBL/GenBank/DDBJ databases">
        <title>Genomic Encyclopedia of Type Strains, Phase IV (KMG-V): Genome sequencing to study the core and pangenomes of soil and plant-associated prokaryotes.</title>
        <authorList>
            <person name="Whitman W."/>
        </authorList>
    </citation>
    <scope>NUCLEOTIDE SEQUENCE [LARGE SCALE GENOMIC DNA]</scope>
    <source>
        <strain evidence="6 7">C29</strain>
    </source>
</reference>
<organism evidence="6 7">
    <name type="scientific">Sphaerotilus uruguayifluvii</name>
    <dbReference type="NCBI Taxonomy" id="2735897"/>
    <lineage>
        <taxon>Bacteria</taxon>
        <taxon>Pseudomonadati</taxon>
        <taxon>Pseudomonadota</taxon>
        <taxon>Betaproteobacteria</taxon>
        <taxon>Burkholderiales</taxon>
        <taxon>Sphaerotilaceae</taxon>
        <taxon>Sphaerotilus</taxon>
    </lineage>
</organism>
<keyword evidence="3" id="KW-0804">Transcription</keyword>
<evidence type="ECO:0000256" key="2">
    <source>
        <dbReference type="ARBA" id="ARBA00023125"/>
    </source>
</evidence>
<dbReference type="PANTHER" id="PTHR24567:SF74">
    <property type="entry name" value="HTH-TYPE TRANSCRIPTIONAL REGULATOR ARCR"/>
    <property type="match status" value="1"/>
</dbReference>
<dbReference type="InterPro" id="IPR014710">
    <property type="entry name" value="RmlC-like_jellyroll"/>
</dbReference>
<dbReference type="SUPFAM" id="SSF51206">
    <property type="entry name" value="cAMP-binding domain-like"/>
    <property type="match status" value="1"/>
</dbReference>
<accession>A0ABX2G4L0</accession>
<evidence type="ECO:0000256" key="3">
    <source>
        <dbReference type="ARBA" id="ARBA00023163"/>
    </source>
</evidence>
<dbReference type="Gene3D" id="1.10.10.10">
    <property type="entry name" value="Winged helix-like DNA-binding domain superfamily/Winged helix DNA-binding domain"/>
    <property type="match status" value="1"/>
</dbReference>
<dbReference type="InterPro" id="IPR036388">
    <property type="entry name" value="WH-like_DNA-bd_sf"/>
</dbReference>
<comment type="caution">
    <text evidence="6">The sequence shown here is derived from an EMBL/GenBank/DDBJ whole genome shotgun (WGS) entry which is preliminary data.</text>
</comment>
<dbReference type="InterPro" id="IPR050397">
    <property type="entry name" value="Env_Response_Regulators"/>
</dbReference>
<dbReference type="PANTHER" id="PTHR24567">
    <property type="entry name" value="CRP FAMILY TRANSCRIPTIONAL REGULATORY PROTEIN"/>
    <property type="match status" value="1"/>
</dbReference>
<dbReference type="Pfam" id="PF13545">
    <property type="entry name" value="HTH_Crp_2"/>
    <property type="match status" value="1"/>
</dbReference>
<sequence length="253" mass="27381">MTMRTDPPAAAPGRRPREMPAPLLALRHIHLLDGLADPELAEIAQAARWHHWRRGRTIVRHSDAGRDLILIASGRVRVTLLSPGGRELRLRELGAGELFGEIAAIDGGPRSASVVALEDSVLGHLAPQDFLQLLQRHWPVCEALLLRLAGAVRELTGRCYELGALSVPQRLAAELLRRAEAGGPRLDPAPHHPDLAACIGSSREQVSRTLARLVRSGLLRRDGTALCLSDPRRLRRLAQGLAEGLAGGADDTN</sequence>
<keyword evidence="1" id="KW-0805">Transcription regulation</keyword>
<dbReference type="InterPro" id="IPR000595">
    <property type="entry name" value="cNMP-bd_dom"/>
</dbReference>
<dbReference type="Proteomes" id="UP001516061">
    <property type="component" value="Unassembled WGS sequence"/>
</dbReference>
<dbReference type="Gene3D" id="2.60.120.10">
    <property type="entry name" value="Jelly Rolls"/>
    <property type="match status" value="1"/>
</dbReference>
<keyword evidence="2" id="KW-0238">DNA-binding</keyword>
<evidence type="ECO:0000313" key="7">
    <source>
        <dbReference type="Proteomes" id="UP001516061"/>
    </source>
</evidence>
<dbReference type="SUPFAM" id="SSF46785">
    <property type="entry name" value="Winged helix' DNA-binding domain"/>
    <property type="match status" value="1"/>
</dbReference>
<dbReference type="Pfam" id="PF00027">
    <property type="entry name" value="cNMP_binding"/>
    <property type="match status" value="1"/>
</dbReference>
<evidence type="ECO:0000313" key="6">
    <source>
        <dbReference type="EMBL" id="NRT56315.1"/>
    </source>
</evidence>
<dbReference type="RefSeq" id="WP_173805310.1">
    <property type="nucleotide sequence ID" value="NZ_JABSNM010000008.1"/>
</dbReference>
<proteinExistence type="predicted"/>
<evidence type="ECO:0000256" key="1">
    <source>
        <dbReference type="ARBA" id="ARBA00023015"/>
    </source>
</evidence>
<dbReference type="CDD" id="cd00038">
    <property type="entry name" value="CAP_ED"/>
    <property type="match status" value="1"/>
</dbReference>
<dbReference type="InterPro" id="IPR018490">
    <property type="entry name" value="cNMP-bd_dom_sf"/>
</dbReference>
<dbReference type="InterPro" id="IPR012318">
    <property type="entry name" value="HTH_CRP"/>
</dbReference>
<dbReference type="PROSITE" id="PS51063">
    <property type="entry name" value="HTH_CRP_2"/>
    <property type="match status" value="1"/>
</dbReference>
<feature type="domain" description="Cyclic nucleotide-binding" evidence="4">
    <location>
        <begin position="31"/>
        <end position="134"/>
    </location>
</feature>
<dbReference type="PROSITE" id="PS50042">
    <property type="entry name" value="CNMP_BINDING_3"/>
    <property type="match status" value="1"/>
</dbReference>
<protein>
    <submittedName>
        <fullName evidence="6">CRP-like cAMP-binding protein</fullName>
    </submittedName>
</protein>
<gene>
    <name evidence="6" type="ORF">HNQ01_002058</name>
</gene>
<evidence type="ECO:0000259" key="5">
    <source>
        <dbReference type="PROSITE" id="PS51063"/>
    </source>
</evidence>
<dbReference type="SMART" id="SM00100">
    <property type="entry name" value="cNMP"/>
    <property type="match status" value="1"/>
</dbReference>
<dbReference type="SMART" id="SM00419">
    <property type="entry name" value="HTH_CRP"/>
    <property type="match status" value="1"/>
</dbReference>
<name>A0ABX2G4L0_9BURK</name>
<dbReference type="EMBL" id="JABSNM010000008">
    <property type="protein sequence ID" value="NRT56315.1"/>
    <property type="molecule type" value="Genomic_DNA"/>
</dbReference>
<feature type="domain" description="HTH crp-type" evidence="5">
    <location>
        <begin position="165"/>
        <end position="232"/>
    </location>
</feature>